<reference evidence="1 2" key="1">
    <citation type="submission" date="2024-02" db="EMBL/GenBank/DDBJ databases">
        <title>Roseibium algae sp. nov., isolated from marine alga (Grateloupia sp.), showing potential in myo-inositol conversion.</title>
        <authorList>
            <person name="Wang Y."/>
        </authorList>
    </citation>
    <scope>NUCLEOTIDE SEQUENCE [LARGE SCALE GENOMIC DNA]</scope>
    <source>
        <strain evidence="1 2">H3510</strain>
    </source>
</reference>
<evidence type="ECO:0000313" key="1">
    <source>
        <dbReference type="EMBL" id="MEJ8476098.1"/>
    </source>
</evidence>
<dbReference type="Pfam" id="PF13489">
    <property type="entry name" value="Methyltransf_23"/>
    <property type="match status" value="1"/>
</dbReference>
<keyword evidence="2" id="KW-1185">Reference proteome</keyword>
<gene>
    <name evidence="1" type="ORF">V6575_18560</name>
</gene>
<evidence type="ECO:0000313" key="2">
    <source>
        <dbReference type="Proteomes" id="UP001385499"/>
    </source>
</evidence>
<comment type="caution">
    <text evidence="1">The sequence shown here is derived from an EMBL/GenBank/DDBJ whole genome shotgun (WGS) entry which is preliminary data.</text>
</comment>
<dbReference type="GO" id="GO:0008168">
    <property type="term" value="F:methyltransferase activity"/>
    <property type="evidence" value="ECO:0007669"/>
    <property type="project" value="UniProtKB-KW"/>
</dbReference>
<name>A0ABU8TQJ8_9HYPH</name>
<keyword evidence="1" id="KW-0808">Transferase</keyword>
<dbReference type="RefSeq" id="WP_340276453.1">
    <property type="nucleotide sequence ID" value="NZ_JBAKIA010000015.1"/>
</dbReference>
<organism evidence="1 2">
    <name type="scientific">Roseibium algae</name>
    <dbReference type="NCBI Taxonomy" id="3123038"/>
    <lineage>
        <taxon>Bacteria</taxon>
        <taxon>Pseudomonadati</taxon>
        <taxon>Pseudomonadota</taxon>
        <taxon>Alphaproteobacteria</taxon>
        <taxon>Hyphomicrobiales</taxon>
        <taxon>Stappiaceae</taxon>
        <taxon>Roseibium</taxon>
    </lineage>
</organism>
<keyword evidence="1" id="KW-0489">Methyltransferase</keyword>
<dbReference type="Proteomes" id="UP001385499">
    <property type="component" value="Unassembled WGS sequence"/>
</dbReference>
<protein>
    <submittedName>
        <fullName evidence="1">Class I SAM-dependent methyltransferase</fullName>
        <ecNumber evidence="1">2.1.1.-</ecNumber>
    </submittedName>
</protein>
<accession>A0ABU8TQJ8</accession>
<dbReference type="InterPro" id="IPR029063">
    <property type="entry name" value="SAM-dependent_MTases_sf"/>
</dbReference>
<dbReference type="CDD" id="cd02440">
    <property type="entry name" value="AdoMet_MTases"/>
    <property type="match status" value="1"/>
</dbReference>
<dbReference type="SUPFAM" id="SSF53335">
    <property type="entry name" value="S-adenosyl-L-methionine-dependent methyltransferases"/>
    <property type="match status" value="1"/>
</dbReference>
<proteinExistence type="predicted"/>
<dbReference type="PANTHER" id="PTHR43861">
    <property type="entry name" value="TRANS-ACONITATE 2-METHYLTRANSFERASE-RELATED"/>
    <property type="match status" value="1"/>
</dbReference>
<dbReference type="GO" id="GO:0032259">
    <property type="term" value="P:methylation"/>
    <property type="evidence" value="ECO:0007669"/>
    <property type="project" value="UniProtKB-KW"/>
</dbReference>
<dbReference type="Gene3D" id="3.40.50.150">
    <property type="entry name" value="Vaccinia Virus protein VP39"/>
    <property type="match status" value="1"/>
</dbReference>
<dbReference type="EC" id="2.1.1.-" evidence="1"/>
<dbReference type="EMBL" id="JBAKIA010000015">
    <property type="protein sequence ID" value="MEJ8476098.1"/>
    <property type="molecule type" value="Genomic_DNA"/>
</dbReference>
<sequence>MSSQIAEPSPPKFICQLADLNLISDDTKEVHWPRTRDTDIPVFRDRRSGVIFLSRQPNLDLHYAEKVIGKKIEAEVQTSSGILKLKRNEDLERRLSQTSSLVEGMRVCDFGTGQGLYLDAIQSAAKQVCGIEIRADLAELIRNRLGSNAEVASAISSTSGNFDLVTLFHVLEHIPDQLGVLKDIHTALSPGGKVFVEVPHARDFLSHEMALPEYRDFIYWSEHLVLHTQESLSAFLKAAGFGNIRIEPFQRYGFANHLYWLNEKKPGGHDLYKHMSSPNLDSAYAAQLSAMDRTDTLIAIAEKNG</sequence>